<dbReference type="RefSeq" id="WP_070403321.1">
    <property type="nucleotide sequence ID" value="NZ_BJVW01000034.1"/>
</dbReference>
<dbReference type="EMBL" id="CP014674">
    <property type="protein sequence ID" value="AOX17781.1"/>
    <property type="molecule type" value="Genomic_DNA"/>
</dbReference>
<sequence length="217" mass="24528">MLLSHSSSTRTGSGCSVARSFFEPTPDDLLLYRELSLRLKAQPPSSLFRYIPSPAGQHLTHLGDCGKWAWARVIKVAMSRWHDLPSRGKIACDGTHLNSTPERIVWEALRPVVPSDIVIDVEPCLQTASSASFFSDLGIRFQSQVRHVEVAGCCGRDRVVRNKWEAHLLKGLDRRLGAYRTYGLEAPEIWWLDDLIDPNGLRRRFLEIVDQLRRAAP</sequence>
<proteinExistence type="predicted"/>
<dbReference type="Proteomes" id="UP000179145">
    <property type="component" value="Chromosome"/>
</dbReference>
<evidence type="ECO:0008006" key="3">
    <source>
        <dbReference type="Google" id="ProtNLM"/>
    </source>
</evidence>
<name>A0A1D8UVX8_9PROT</name>
<dbReference type="OrthoDB" id="7264407at2"/>
<accession>A0A1D8UVX8</accession>
<dbReference type="KEGG" id="kba:A0U89_12230"/>
<dbReference type="AlphaFoldDB" id="A0A1D8UVX8"/>
<reference evidence="1 2" key="1">
    <citation type="journal article" date="2016" name="Microb. Cell Fact.">
        <title>Dissection of exopolysaccharide biosynthesis in Kozakia baliensis.</title>
        <authorList>
            <person name="Brandt J.U."/>
            <person name="Jakob F."/>
            <person name="Behr J."/>
            <person name="Geissler A.J."/>
            <person name="Vogel R.F."/>
        </authorList>
    </citation>
    <scope>NUCLEOTIDE SEQUENCE [LARGE SCALE GENOMIC DNA]</scope>
    <source>
        <strain evidence="1 2">DSM 14400</strain>
    </source>
</reference>
<organism evidence="1 2">
    <name type="scientific">Kozakia baliensis</name>
    <dbReference type="NCBI Taxonomy" id="153496"/>
    <lineage>
        <taxon>Bacteria</taxon>
        <taxon>Pseudomonadati</taxon>
        <taxon>Pseudomonadota</taxon>
        <taxon>Alphaproteobacteria</taxon>
        <taxon>Acetobacterales</taxon>
        <taxon>Acetobacteraceae</taxon>
        <taxon>Kozakia</taxon>
    </lineage>
</organism>
<evidence type="ECO:0000313" key="1">
    <source>
        <dbReference type="EMBL" id="AOX17781.1"/>
    </source>
</evidence>
<dbReference type="STRING" id="153496.A0U89_12230"/>
<keyword evidence="2" id="KW-1185">Reference proteome</keyword>
<gene>
    <name evidence="1" type="ORF">A0U89_12230</name>
</gene>
<protein>
    <recommendedName>
        <fullName evidence="3">DUF559 domain-containing protein</fullName>
    </recommendedName>
</protein>
<evidence type="ECO:0000313" key="2">
    <source>
        <dbReference type="Proteomes" id="UP000179145"/>
    </source>
</evidence>